<dbReference type="EC" id="1.10.3.2" evidence="4"/>
<feature type="domain" description="Plastocyanin-like" evidence="12">
    <location>
        <begin position="199"/>
        <end position="331"/>
    </location>
</feature>
<keyword evidence="5" id="KW-0479">Metal-binding</keyword>
<dbReference type="AlphaFoldDB" id="A0A6G1HQ97"/>
<dbReference type="InterPro" id="IPR011707">
    <property type="entry name" value="Cu-oxidase-like_N"/>
</dbReference>
<evidence type="ECO:0000259" key="12">
    <source>
        <dbReference type="Pfam" id="PF00394"/>
    </source>
</evidence>
<dbReference type="Gene3D" id="2.60.40.420">
    <property type="entry name" value="Cupredoxins - blue copper proteins"/>
    <property type="match status" value="3"/>
</dbReference>
<organism evidence="15 16">
    <name type="scientific">Trichodelitschia bisporula</name>
    <dbReference type="NCBI Taxonomy" id="703511"/>
    <lineage>
        <taxon>Eukaryota</taxon>
        <taxon>Fungi</taxon>
        <taxon>Dikarya</taxon>
        <taxon>Ascomycota</taxon>
        <taxon>Pezizomycotina</taxon>
        <taxon>Dothideomycetes</taxon>
        <taxon>Dothideomycetes incertae sedis</taxon>
        <taxon>Phaeotrichales</taxon>
        <taxon>Phaeotrichaceae</taxon>
        <taxon>Trichodelitschia</taxon>
    </lineage>
</organism>
<dbReference type="PANTHER" id="PTHR11709">
    <property type="entry name" value="MULTI-COPPER OXIDASE"/>
    <property type="match status" value="1"/>
</dbReference>
<proteinExistence type="inferred from homology"/>
<keyword evidence="8" id="KW-0325">Glycoprotein</keyword>
<evidence type="ECO:0000313" key="16">
    <source>
        <dbReference type="Proteomes" id="UP000799640"/>
    </source>
</evidence>
<evidence type="ECO:0000256" key="10">
    <source>
        <dbReference type="SAM" id="MobiDB-lite"/>
    </source>
</evidence>
<dbReference type="CDD" id="cd13854">
    <property type="entry name" value="CuRO_1_MaLCC_like"/>
    <property type="match status" value="1"/>
</dbReference>
<dbReference type="CDD" id="cd13880">
    <property type="entry name" value="CuRO_2_MaLCC_like"/>
    <property type="match status" value="1"/>
</dbReference>
<evidence type="ECO:0000313" key="15">
    <source>
        <dbReference type="EMBL" id="KAF2398019.1"/>
    </source>
</evidence>
<keyword evidence="9" id="KW-0439">Lignin degradation</keyword>
<evidence type="ECO:0000256" key="1">
    <source>
        <dbReference type="ARBA" id="ARBA00000349"/>
    </source>
</evidence>
<keyword evidence="6" id="KW-0560">Oxidoreductase</keyword>
<evidence type="ECO:0000256" key="11">
    <source>
        <dbReference type="SAM" id="SignalP"/>
    </source>
</evidence>
<dbReference type="Proteomes" id="UP000799640">
    <property type="component" value="Unassembled WGS sequence"/>
</dbReference>
<dbReference type="FunFam" id="2.60.40.420:FF:000021">
    <property type="entry name" value="Extracellular dihydrogeodin oxidase/laccase"/>
    <property type="match status" value="1"/>
</dbReference>
<dbReference type="EMBL" id="ML996701">
    <property type="protein sequence ID" value="KAF2398019.1"/>
    <property type="molecule type" value="Genomic_DNA"/>
</dbReference>
<name>A0A6G1HQ97_9PEZI</name>
<dbReference type="GO" id="GO:0046274">
    <property type="term" value="P:lignin catabolic process"/>
    <property type="evidence" value="ECO:0007669"/>
    <property type="project" value="UniProtKB-KW"/>
</dbReference>
<dbReference type="GO" id="GO:0005507">
    <property type="term" value="F:copper ion binding"/>
    <property type="evidence" value="ECO:0007669"/>
    <property type="project" value="InterPro"/>
</dbReference>
<feature type="chain" id="PRO_5026107029" description="laccase" evidence="11">
    <location>
        <begin position="21"/>
        <end position="589"/>
    </location>
</feature>
<comment type="similarity">
    <text evidence="3">Belongs to the multicopper oxidase family.</text>
</comment>
<evidence type="ECO:0000259" key="14">
    <source>
        <dbReference type="Pfam" id="PF07732"/>
    </source>
</evidence>
<reference evidence="15" key="1">
    <citation type="journal article" date="2020" name="Stud. Mycol.">
        <title>101 Dothideomycetes genomes: a test case for predicting lifestyles and emergence of pathogens.</title>
        <authorList>
            <person name="Haridas S."/>
            <person name="Albert R."/>
            <person name="Binder M."/>
            <person name="Bloem J."/>
            <person name="Labutti K."/>
            <person name="Salamov A."/>
            <person name="Andreopoulos B."/>
            <person name="Baker S."/>
            <person name="Barry K."/>
            <person name="Bills G."/>
            <person name="Bluhm B."/>
            <person name="Cannon C."/>
            <person name="Castanera R."/>
            <person name="Culley D."/>
            <person name="Daum C."/>
            <person name="Ezra D."/>
            <person name="Gonzalez J."/>
            <person name="Henrissat B."/>
            <person name="Kuo A."/>
            <person name="Liang C."/>
            <person name="Lipzen A."/>
            <person name="Lutzoni F."/>
            <person name="Magnuson J."/>
            <person name="Mondo S."/>
            <person name="Nolan M."/>
            <person name="Ohm R."/>
            <person name="Pangilinan J."/>
            <person name="Park H.-J."/>
            <person name="Ramirez L."/>
            <person name="Alfaro M."/>
            <person name="Sun H."/>
            <person name="Tritt A."/>
            <person name="Yoshinaga Y."/>
            <person name="Zwiers L.-H."/>
            <person name="Turgeon B."/>
            <person name="Goodwin S."/>
            <person name="Spatafora J."/>
            <person name="Crous P."/>
            <person name="Grigoriev I."/>
        </authorList>
    </citation>
    <scope>NUCLEOTIDE SEQUENCE</scope>
    <source>
        <strain evidence="15">CBS 262.69</strain>
    </source>
</reference>
<dbReference type="InterPro" id="IPR001117">
    <property type="entry name" value="Cu-oxidase_2nd"/>
</dbReference>
<keyword evidence="11" id="KW-0732">Signal</keyword>
<dbReference type="GO" id="GO:0052716">
    <property type="term" value="F:hydroquinone:oxygen oxidoreductase activity"/>
    <property type="evidence" value="ECO:0007669"/>
    <property type="project" value="UniProtKB-EC"/>
</dbReference>
<evidence type="ECO:0000256" key="9">
    <source>
        <dbReference type="ARBA" id="ARBA00023185"/>
    </source>
</evidence>
<gene>
    <name evidence="15" type="ORF">EJ06DRAFT_119843</name>
</gene>
<dbReference type="CDD" id="cd13901">
    <property type="entry name" value="CuRO_3_MaLCC_like"/>
    <property type="match status" value="1"/>
</dbReference>
<protein>
    <recommendedName>
        <fullName evidence="4">laccase</fullName>
        <ecNumber evidence="4">1.10.3.2</ecNumber>
    </recommendedName>
</protein>
<dbReference type="OrthoDB" id="2121828at2759"/>
<evidence type="ECO:0000259" key="13">
    <source>
        <dbReference type="Pfam" id="PF07731"/>
    </source>
</evidence>
<evidence type="ECO:0000256" key="3">
    <source>
        <dbReference type="ARBA" id="ARBA00010609"/>
    </source>
</evidence>
<evidence type="ECO:0000256" key="5">
    <source>
        <dbReference type="ARBA" id="ARBA00022723"/>
    </source>
</evidence>
<dbReference type="Pfam" id="PF00394">
    <property type="entry name" value="Cu-oxidase"/>
    <property type="match status" value="1"/>
</dbReference>
<sequence length="589" mass="65139">MVLPSIWRLAALGWAAQVAGLPSNVQSGSLNTRQACTNTPTTRNCWSNGFSSSTDITTDWPKTGQTNTYDLRITNTTCSPDGHSTKMCQLINGQYPGPTIRANWGDRLRIVVHNDMPDNGTSIHWHGFRQLNTCQNDGTNGITECPIAPGSTKTYEFVATQYGTTWYHSHHSAQYGEGVVGTVIIDGPTTANYDVDLGTLPLTDWYYNQTWMLLSRVVNFGAVPQPDTILVNGTMVDGAGNGHYQTLNVQTGKKYKFRLINTSVDQQLHVSLDNHPFTVVAADFVAIKPFNTTDLMIGIGQRYEVIITADQAVDNYWLRVTSGTQCNGAPRIYGNTSLVVGGILHYEGASSSNPTSTSFNISTDCLDESFEPFVEHTVPSDTFASQLGELDLSFDRTIIRWSIDGSPIDVDWERPTLDYVQDNDTAYTTSMRVFEMTQPNAWYFWVIRNFDGIPIPHPIHLHGHDFYKLGSGTGDFPGTISALDFDNPIRRDVAMLPARGWLVIAMPADNPGAWLCHCHIAWHVSQGFGLQFLERKQDILGAIGSLDSMNEGCIEWERYWDSPNRPYKKEDSGLRSVGPTDISGPGAGV</sequence>
<evidence type="ECO:0000256" key="8">
    <source>
        <dbReference type="ARBA" id="ARBA00023180"/>
    </source>
</evidence>
<dbReference type="Pfam" id="PF07732">
    <property type="entry name" value="Cu-oxidase_3"/>
    <property type="match status" value="1"/>
</dbReference>
<evidence type="ECO:0000256" key="4">
    <source>
        <dbReference type="ARBA" id="ARBA00012297"/>
    </source>
</evidence>
<feature type="region of interest" description="Disordered" evidence="10">
    <location>
        <begin position="569"/>
        <end position="589"/>
    </location>
</feature>
<evidence type="ECO:0000256" key="2">
    <source>
        <dbReference type="ARBA" id="ARBA00001935"/>
    </source>
</evidence>
<accession>A0A6G1HQ97</accession>
<keyword evidence="7" id="KW-0186">Copper</keyword>
<keyword evidence="16" id="KW-1185">Reference proteome</keyword>
<dbReference type="FunFam" id="2.60.40.420:FF:000045">
    <property type="entry name" value="Laccase 2"/>
    <property type="match status" value="1"/>
</dbReference>
<comment type="cofactor">
    <cofactor evidence="2">
        <name>Cu cation</name>
        <dbReference type="ChEBI" id="CHEBI:23378"/>
    </cofactor>
</comment>
<comment type="catalytic activity">
    <reaction evidence="1">
        <text>4 hydroquinone + O2 = 4 benzosemiquinone + 2 H2O</text>
        <dbReference type="Rhea" id="RHEA:11276"/>
        <dbReference type="ChEBI" id="CHEBI:15377"/>
        <dbReference type="ChEBI" id="CHEBI:15379"/>
        <dbReference type="ChEBI" id="CHEBI:17594"/>
        <dbReference type="ChEBI" id="CHEBI:17977"/>
        <dbReference type="EC" id="1.10.3.2"/>
    </reaction>
</comment>
<dbReference type="InterPro" id="IPR011706">
    <property type="entry name" value="Cu-oxidase_C"/>
</dbReference>
<dbReference type="InterPro" id="IPR008972">
    <property type="entry name" value="Cupredoxin"/>
</dbReference>
<dbReference type="SUPFAM" id="SSF49503">
    <property type="entry name" value="Cupredoxins"/>
    <property type="match status" value="3"/>
</dbReference>
<dbReference type="InterPro" id="IPR045087">
    <property type="entry name" value="Cu-oxidase_fam"/>
</dbReference>
<dbReference type="PANTHER" id="PTHR11709:SF87">
    <property type="entry name" value="LACCASE"/>
    <property type="match status" value="1"/>
</dbReference>
<feature type="domain" description="Plastocyanin-like" evidence="14">
    <location>
        <begin position="73"/>
        <end position="188"/>
    </location>
</feature>
<feature type="signal peptide" evidence="11">
    <location>
        <begin position="1"/>
        <end position="20"/>
    </location>
</feature>
<evidence type="ECO:0000256" key="6">
    <source>
        <dbReference type="ARBA" id="ARBA00023002"/>
    </source>
</evidence>
<feature type="domain" description="Plastocyanin-like" evidence="13">
    <location>
        <begin position="411"/>
        <end position="537"/>
    </location>
</feature>
<evidence type="ECO:0000256" key="7">
    <source>
        <dbReference type="ARBA" id="ARBA00023008"/>
    </source>
</evidence>
<dbReference type="Pfam" id="PF07731">
    <property type="entry name" value="Cu-oxidase_2"/>
    <property type="match status" value="1"/>
</dbReference>